<feature type="region of interest" description="Disordered" evidence="8">
    <location>
        <begin position="166"/>
        <end position="273"/>
    </location>
</feature>
<dbReference type="PANTHER" id="PTHR13220">
    <property type="entry name" value="TIMELESS INTERACTING-RELATED"/>
    <property type="match status" value="1"/>
</dbReference>
<dbReference type="GO" id="GO:0043111">
    <property type="term" value="P:replication fork arrest"/>
    <property type="evidence" value="ECO:0007669"/>
    <property type="project" value="TreeGrafter"/>
</dbReference>
<comment type="function">
    <text evidence="7">Plays an important role in the control of DNA replication and the maintenance of replication fork stability.</text>
</comment>
<keyword evidence="3 7" id="KW-0227">DNA damage</keyword>
<dbReference type="InterPro" id="IPR012923">
    <property type="entry name" value="Csm3"/>
</dbReference>
<dbReference type="GO" id="GO:0000076">
    <property type="term" value="P:DNA replication checkpoint signaling"/>
    <property type="evidence" value="ECO:0007669"/>
    <property type="project" value="UniProtKB-UniRule"/>
</dbReference>
<evidence type="ECO:0000313" key="10">
    <source>
        <dbReference type="EMBL" id="EPE06957.1"/>
    </source>
</evidence>
<accession>S3C2F8</accession>
<evidence type="ECO:0000256" key="7">
    <source>
        <dbReference type="RuleBase" id="RU366049"/>
    </source>
</evidence>
<evidence type="ECO:0000259" key="9">
    <source>
        <dbReference type="Pfam" id="PF07962"/>
    </source>
</evidence>
<evidence type="ECO:0000256" key="5">
    <source>
        <dbReference type="ARBA" id="ARBA00023242"/>
    </source>
</evidence>
<keyword evidence="4" id="KW-0236">DNA replication inhibitor</keyword>
<evidence type="ECO:0000256" key="1">
    <source>
        <dbReference type="ARBA" id="ARBA00004123"/>
    </source>
</evidence>
<feature type="domain" description="Chromosome segregation in meiosis protein 3" evidence="9">
    <location>
        <begin position="70"/>
        <end position="151"/>
    </location>
</feature>
<dbReference type="HOGENOM" id="CLU_036204_1_0_1"/>
<evidence type="ECO:0000313" key="11">
    <source>
        <dbReference type="Proteomes" id="UP000016923"/>
    </source>
</evidence>
<dbReference type="Pfam" id="PF07962">
    <property type="entry name" value="Swi3"/>
    <property type="match status" value="1"/>
</dbReference>
<keyword evidence="11" id="KW-1185">Reference proteome</keyword>
<evidence type="ECO:0000256" key="8">
    <source>
        <dbReference type="SAM" id="MobiDB-lite"/>
    </source>
</evidence>
<keyword evidence="5 7" id="KW-0539">Nucleus</keyword>
<dbReference type="STRING" id="1262450.S3C2F8"/>
<dbReference type="GO" id="GO:0006974">
    <property type="term" value="P:DNA damage response"/>
    <property type="evidence" value="ECO:0007669"/>
    <property type="project" value="UniProtKB-KW"/>
</dbReference>
<comment type="similarity">
    <text evidence="2 7">Belongs to the CSM3 family.</text>
</comment>
<dbReference type="EMBL" id="KE148152">
    <property type="protein sequence ID" value="EPE06957.1"/>
    <property type="molecule type" value="Genomic_DNA"/>
</dbReference>
<reference evidence="10 11" key="1">
    <citation type="journal article" date="2013" name="BMC Genomics">
        <title>The genome and transcriptome of the pine saprophyte Ophiostoma piceae, and a comparison with the bark beetle-associated pine pathogen Grosmannia clavigera.</title>
        <authorList>
            <person name="Haridas S."/>
            <person name="Wang Y."/>
            <person name="Lim L."/>
            <person name="Massoumi Alamouti S."/>
            <person name="Jackman S."/>
            <person name="Docking R."/>
            <person name="Robertson G."/>
            <person name="Birol I."/>
            <person name="Bohlmann J."/>
            <person name="Breuil C."/>
        </authorList>
    </citation>
    <scope>NUCLEOTIDE SEQUENCE [LARGE SCALE GENOMIC DNA]</scope>
    <source>
        <strain evidence="10 11">UAMH 11346</strain>
    </source>
</reference>
<dbReference type="GO" id="GO:0031298">
    <property type="term" value="C:replication fork protection complex"/>
    <property type="evidence" value="ECO:0007669"/>
    <property type="project" value="TreeGrafter"/>
</dbReference>
<dbReference type="VEuPathDB" id="FungiDB:F503_03384"/>
<evidence type="ECO:0000256" key="4">
    <source>
        <dbReference type="ARBA" id="ARBA00022880"/>
    </source>
</evidence>
<gene>
    <name evidence="10" type="ORF">F503_03384</name>
</gene>
<dbReference type="InterPro" id="IPR040038">
    <property type="entry name" value="TIPIN/Csm3/Swi3"/>
</dbReference>
<dbReference type="GO" id="GO:0031297">
    <property type="term" value="P:replication fork processing"/>
    <property type="evidence" value="ECO:0007669"/>
    <property type="project" value="UniProtKB-UniRule"/>
</dbReference>
<dbReference type="OrthoDB" id="437078at2759"/>
<dbReference type="GO" id="GO:0003677">
    <property type="term" value="F:DNA binding"/>
    <property type="evidence" value="ECO:0007669"/>
    <property type="project" value="TreeGrafter"/>
</dbReference>
<feature type="compositionally biased region" description="Gly residues" evidence="8">
    <location>
        <begin position="219"/>
        <end position="228"/>
    </location>
</feature>
<dbReference type="eggNOG" id="KOG3004">
    <property type="taxonomic scope" value="Eukaryota"/>
</dbReference>
<dbReference type="Proteomes" id="UP000016923">
    <property type="component" value="Unassembled WGS sequence"/>
</dbReference>
<proteinExistence type="inferred from homology"/>
<evidence type="ECO:0000256" key="2">
    <source>
        <dbReference type="ARBA" id="ARBA00006075"/>
    </source>
</evidence>
<keyword evidence="6 7" id="KW-0131">Cell cycle</keyword>
<evidence type="ECO:0000256" key="6">
    <source>
        <dbReference type="ARBA" id="ARBA00023306"/>
    </source>
</evidence>
<dbReference type="PANTHER" id="PTHR13220:SF11">
    <property type="entry name" value="TIMELESS-INTERACTING PROTEIN"/>
    <property type="match status" value="1"/>
</dbReference>
<name>S3C2F8_OPHP1</name>
<organism evidence="10 11">
    <name type="scientific">Ophiostoma piceae (strain UAMH 11346)</name>
    <name type="common">Sap stain fungus</name>
    <dbReference type="NCBI Taxonomy" id="1262450"/>
    <lineage>
        <taxon>Eukaryota</taxon>
        <taxon>Fungi</taxon>
        <taxon>Dikarya</taxon>
        <taxon>Ascomycota</taxon>
        <taxon>Pezizomycotina</taxon>
        <taxon>Sordariomycetes</taxon>
        <taxon>Sordariomycetidae</taxon>
        <taxon>Ophiostomatales</taxon>
        <taxon>Ophiostomataceae</taxon>
        <taxon>Ophiostoma</taxon>
    </lineage>
</organism>
<evidence type="ECO:0000256" key="3">
    <source>
        <dbReference type="ARBA" id="ARBA00022763"/>
    </source>
</evidence>
<sequence>MASTSLRPRAEAANSFDDYMPDDIAGFAGSLTDEEQVFNNVKASKESATEGLGIDKEVEVKKRAREPRVKLDEARLLSDQGIPALRKRARVLKIKGKGHEFSDTYRLLSMYQLWLDDLFPKARFADALAMVEKEGHKTSMHKMRTEWINESKPRDIMAEFDEFLGDGLVGDTTQPQPLHATGAPSTAELDRRPDSIPDDLFDEDDFEDMMRASAPRGLGDPGGVGGSKPSGIPDEDELDEMMAMASEMHGDLPDRPPPMRRPAVDEPPMDDMDDLDAFMEEAQRAA</sequence>
<comment type="subcellular location">
    <subcellularLocation>
        <location evidence="1 7">Nucleus</location>
    </subcellularLocation>
</comment>
<dbReference type="AlphaFoldDB" id="S3C2F8"/>
<protein>
    <recommendedName>
        <fullName evidence="7">Chromosome segregation in meiosis protein</fullName>
    </recommendedName>
</protein>
<feature type="compositionally biased region" description="Acidic residues" evidence="8">
    <location>
        <begin position="196"/>
        <end position="207"/>
    </location>
</feature>